<comment type="caution">
    <text evidence="2">The sequence shown here is derived from an EMBL/GenBank/DDBJ whole genome shotgun (WGS) entry which is preliminary data.</text>
</comment>
<feature type="compositionally biased region" description="Polar residues" evidence="1">
    <location>
        <begin position="1"/>
        <end position="10"/>
    </location>
</feature>
<evidence type="ECO:0000313" key="2">
    <source>
        <dbReference type="EMBL" id="MPM71132.1"/>
    </source>
</evidence>
<protein>
    <submittedName>
        <fullName evidence="2">Uncharacterized protein</fullName>
    </submittedName>
</protein>
<proteinExistence type="predicted"/>
<dbReference type="EMBL" id="VSSQ01023919">
    <property type="protein sequence ID" value="MPM71132.1"/>
    <property type="molecule type" value="Genomic_DNA"/>
</dbReference>
<sequence>MRGTSGTISSKRPKKAPINMKKRETTSNSTYLRPPNLLTILPRVALRMPLLSSTAKALLTNKIKMMMVMITKASGPHNVSTGAVNQRQMGRFTCSVSLKEFGSMTVRPSCKKRSKLPAGRTRVRTPATIINNSKMRND</sequence>
<feature type="region of interest" description="Disordered" evidence="1">
    <location>
        <begin position="1"/>
        <end position="31"/>
    </location>
</feature>
<gene>
    <name evidence="2" type="ORF">SDC9_118095</name>
</gene>
<name>A0A645C0K3_9ZZZZ</name>
<evidence type="ECO:0000256" key="1">
    <source>
        <dbReference type="SAM" id="MobiDB-lite"/>
    </source>
</evidence>
<accession>A0A645C0K3</accession>
<dbReference type="AlphaFoldDB" id="A0A645C0K3"/>
<reference evidence="2" key="1">
    <citation type="submission" date="2019-08" db="EMBL/GenBank/DDBJ databases">
        <authorList>
            <person name="Kucharzyk K."/>
            <person name="Murdoch R.W."/>
            <person name="Higgins S."/>
            <person name="Loffler F."/>
        </authorList>
    </citation>
    <scope>NUCLEOTIDE SEQUENCE</scope>
</reference>
<organism evidence="2">
    <name type="scientific">bioreactor metagenome</name>
    <dbReference type="NCBI Taxonomy" id="1076179"/>
    <lineage>
        <taxon>unclassified sequences</taxon>
        <taxon>metagenomes</taxon>
        <taxon>ecological metagenomes</taxon>
    </lineage>
</organism>